<keyword evidence="2" id="KW-1185">Reference proteome</keyword>
<protein>
    <recommendedName>
        <fullName evidence="3">DNA polymerase V</fullName>
    </recommendedName>
</protein>
<dbReference type="RefSeq" id="WP_195816765.1">
    <property type="nucleotide sequence ID" value="NZ_JADOBH010000001.1"/>
</dbReference>
<comment type="caution">
    <text evidence="1">The sequence shown here is derived from an EMBL/GenBank/DDBJ whole genome shotgun (WGS) entry which is preliminary data.</text>
</comment>
<evidence type="ECO:0008006" key="3">
    <source>
        <dbReference type="Google" id="ProtNLM"/>
    </source>
</evidence>
<name>A0ABS0DL04_9GAMM</name>
<reference evidence="1 2" key="1">
    <citation type="submission" date="2020-11" db="EMBL/GenBank/DDBJ databases">
        <title>Taxonomic investigation of Rahnella spp.</title>
        <authorList>
            <person name="Lee S.D."/>
        </authorList>
    </citation>
    <scope>NUCLEOTIDE SEQUENCE [LARGE SCALE GENOMIC DNA]</scope>
    <source>
        <strain evidence="1 2">SAP-10</strain>
    </source>
</reference>
<evidence type="ECO:0000313" key="2">
    <source>
        <dbReference type="Proteomes" id="UP000600307"/>
    </source>
</evidence>
<accession>A0ABS0DL04</accession>
<proteinExistence type="predicted"/>
<gene>
    <name evidence="1" type="ORF">IV431_03315</name>
</gene>
<organism evidence="1 2">
    <name type="scientific">Rahnella victoriana</name>
    <dbReference type="NCBI Taxonomy" id="1510570"/>
    <lineage>
        <taxon>Bacteria</taxon>
        <taxon>Pseudomonadati</taxon>
        <taxon>Pseudomonadota</taxon>
        <taxon>Gammaproteobacteria</taxon>
        <taxon>Enterobacterales</taxon>
        <taxon>Yersiniaceae</taxon>
        <taxon>Rahnella</taxon>
    </lineage>
</organism>
<dbReference type="EMBL" id="JADOBH010000001">
    <property type="protein sequence ID" value="MBF7954584.1"/>
    <property type="molecule type" value="Genomic_DNA"/>
</dbReference>
<sequence>MPRYSDIKGAFIKSITLDPKRGQIVTTVRFVEELGKVNHHWTLQQANEWIEHYQSYFRDYSDHERGDKRYFLQNMGYVR</sequence>
<evidence type="ECO:0000313" key="1">
    <source>
        <dbReference type="EMBL" id="MBF7954584.1"/>
    </source>
</evidence>
<dbReference type="Proteomes" id="UP000600307">
    <property type="component" value="Unassembled WGS sequence"/>
</dbReference>